<dbReference type="EMBL" id="JBBBNY010000005">
    <property type="protein sequence ID" value="MEI7036926.1"/>
    <property type="molecule type" value="Genomic_DNA"/>
</dbReference>
<evidence type="ECO:0000256" key="10">
    <source>
        <dbReference type="ARBA" id="ARBA00030775"/>
    </source>
</evidence>
<dbReference type="RefSeq" id="WP_336807552.1">
    <property type="nucleotide sequence ID" value="NZ_JBBBNY010000005.1"/>
</dbReference>
<dbReference type="PROSITE" id="PS00409">
    <property type="entry name" value="PROKAR_NTER_METHYL"/>
    <property type="match status" value="1"/>
</dbReference>
<keyword evidence="6 11" id="KW-0812">Transmembrane</keyword>
<keyword evidence="3" id="KW-1003">Cell membrane</keyword>
<dbReference type="Pfam" id="PF12019">
    <property type="entry name" value="GspH"/>
    <property type="match status" value="1"/>
</dbReference>
<dbReference type="Pfam" id="PF07963">
    <property type="entry name" value="N_methyl"/>
    <property type="match status" value="1"/>
</dbReference>
<dbReference type="InterPro" id="IPR012902">
    <property type="entry name" value="N_methyl_site"/>
</dbReference>
<keyword evidence="7 11" id="KW-1133">Transmembrane helix</keyword>
<dbReference type="SUPFAM" id="SSF54523">
    <property type="entry name" value="Pili subunits"/>
    <property type="match status" value="1"/>
</dbReference>
<accession>A0ABU8JCM4</accession>
<evidence type="ECO:0000259" key="12">
    <source>
        <dbReference type="Pfam" id="PF12019"/>
    </source>
</evidence>
<keyword evidence="4" id="KW-0488">Methylation</keyword>
<protein>
    <recommendedName>
        <fullName evidence="2">Type II secretion system protein H</fullName>
    </recommendedName>
    <alternativeName>
        <fullName evidence="10">General secretion pathway protein H</fullName>
    </alternativeName>
</protein>
<dbReference type="Proteomes" id="UP001381174">
    <property type="component" value="Unassembled WGS sequence"/>
</dbReference>
<feature type="transmembrane region" description="Helical" evidence="11">
    <location>
        <begin position="12"/>
        <end position="32"/>
    </location>
</feature>
<proteinExistence type="inferred from homology"/>
<evidence type="ECO:0000256" key="1">
    <source>
        <dbReference type="ARBA" id="ARBA00004377"/>
    </source>
</evidence>
<dbReference type="InterPro" id="IPR022346">
    <property type="entry name" value="T2SS_GspH"/>
</dbReference>
<evidence type="ECO:0000256" key="9">
    <source>
        <dbReference type="ARBA" id="ARBA00025772"/>
    </source>
</evidence>
<name>A0ABU8JCM4_9GAMM</name>
<evidence type="ECO:0000313" key="13">
    <source>
        <dbReference type="EMBL" id="MEI7036926.1"/>
    </source>
</evidence>
<comment type="caution">
    <text evidence="13">The sequence shown here is derived from an EMBL/GenBank/DDBJ whole genome shotgun (WGS) entry which is preliminary data.</text>
</comment>
<comment type="similarity">
    <text evidence="9">Belongs to the GSP H family.</text>
</comment>
<reference evidence="13 14" key="1">
    <citation type="journal article" date="2014" name="Int. J. Syst. Evol. Microbiol.">
        <title>Fulvimonas yonginensis sp. nov., isolated from greenhouse soil, and emended description of the genus Fulvimonas.</title>
        <authorList>
            <person name="Ahn J.H."/>
            <person name="Kim S.J."/>
            <person name="Weon H.Y."/>
            <person name="Hong S.B."/>
            <person name="Seok S.J."/>
            <person name="Kwon S.W."/>
        </authorList>
    </citation>
    <scope>NUCLEOTIDE SEQUENCE [LARGE SCALE GENOMIC DNA]</scope>
    <source>
        <strain evidence="13 14">KACC 16952</strain>
    </source>
</reference>
<evidence type="ECO:0000256" key="3">
    <source>
        <dbReference type="ARBA" id="ARBA00022475"/>
    </source>
</evidence>
<evidence type="ECO:0000256" key="4">
    <source>
        <dbReference type="ARBA" id="ARBA00022481"/>
    </source>
</evidence>
<evidence type="ECO:0000256" key="2">
    <source>
        <dbReference type="ARBA" id="ARBA00021549"/>
    </source>
</evidence>
<keyword evidence="14" id="KW-1185">Reference proteome</keyword>
<organism evidence="13 14">
    <name type="scientific">Fulvimonas yonginensis</name>
    <dbReference type="NCBI Taxonomy" id="1495200"/>
    <lineage>
        <taxon>Bacteria</taxon>
        <taxon>Pseudomonadati</taxon>
        <taxon>Pseudomonadota</taxon>
        <taxon>Gammaproteobacteria</taxon>
        <taxon>Lysobacterales</taxon>
        <taxon>Rhodanobacteraceae</taxon>
        <taxon>Fulvimonas</taxon>
    </lineage>
</organism>
<gene>
    <name evidence="13" type="ORF">WAT24_09170</name>
</gene>
<keyword evidence="5" id="KW-0997">Cell inner membrane</keyword>
<evidence type="ECO:0000256" key="11">
    <source>
        <dbReference type="SAM" id="Phobius"/>
    </source>
</evidence>
<evidence type="ECO:0000256" key="7">
    <source>
        <dbReference type="ARBA" id="ARBA00022989"/>
    </source>
</evidence>
<dbReference type="InterPro" id="IPR045584">
    <property type="entry name" value="Pilin-like"/>
</dbReference>
<evidence type="ECO:0000256" key="5">
    <source>
        <dbReference type="ARBA" id="ARBA00022519"/>
    </source>
</evidence>
<evidence type="ECO:0000313" key="14">
    <source>
        <dbReference type="Proteomes" id="UP001381174"/>
    </source>
</evidence>
<dbReference type="Gene3D" id="3.55.40.10">
    <property type="entry name" value="minor pseudopilin epsh domain"/>
    <property type="match status" value="1"/>
</dbReference>
<sequence>MIEPKRARSRGFTLIELLVAIVVLAILAGIALPNFRDFMRRSAVTSQANAVLADLQYARADAATRHVIGMMCASTNGTACTGTNAFENGWVVYRETAPGPTASFGSGDEVLRVAPSTRDVSIRLVNGTGAAVTSVGFNQEGSVLGNQALSFLVCPLPAGATVGESTDRVPGAEVLLSASGRPSVRRIAPGGSCGS</sequence>
<keyword evidence="8 11" id="KW-0472">Membrane</keyword>
<evidence type="ECO:0000256" key="8">
    <source>
        <dbReference type="ARBA" id="ARBA00023136"/>
    </source>
</evidence>
<evidence type="ECO:0000256" key="6">
    <source>
        <dbReference type="ARBA" id="ARBA00022692"/>
    </source>
</evidence>
<feature type="domain" description="General secretion pathway GspH" evidence="12">
    <location>
        <begin position="47"/>
        <end position="157"/>
    </location>
</feature>
<comment type="subcellular location">
    <subcellularLocation>
        <location evidence="1">Cell inner membrane</location>
        <topology evidence="1">Single-pass membrane protein</topology>
    </subcellularLocation>
</comment>
<dbReference type="NCBIfam" id="TIGR02532">
    <property type="entry name" value="IV_pilin_GFxxxE"/>
    <property type="match status" value="1"/>
</dbReference>